<accession>A0A449AQ34</accession>
<gene>
    <name evidence="1" type="ORF">NCTC10146_00122</name>
</gene>
<proteinExistence type="predicted"/>
<name>A0A449AQ34_9BACT</name>
<dbReference type="EMBL" id="LR215010">
    <property type="protein sequence ID" value="VEU68674.1"/>
    <property type="molecule type" value="Genomic_DNA"/>
</dbReference>
<dbReference type="RefSeq" id="WP_060913332.1">
    <property type="nucleotide sequence ID" value="NZ_LR215010.1"/>
</dbReference>
<organism evidence="1 2">
    <name type="scientific">Mycoplasmopsis canis</name>
    <dbReference type="NCBI Taxonomy" id="29555"/>
    <lineage>
        <taxon>Bacteria</taxon>
        <taxon>Bacillati</taxon>
        <taxon>Mycoplasmatota</taxon>
        <taxon>Mycoplasmoidales</taxon>
        <taxon>Metamycoplasmataceae</taxon>
        <taxon>Mycoplasmopsis</taxon>
    </lineage>
</organism>
<reference evidence="1 2" key="1">
    <citation type="submission" date="2019-01" db="EMBL/GenBank/DDBJ databases">
        <authorList>
            <consortium name="Pathogen Informatics"/>
        </authorList>
    </citation>
    <scope>NUCLEOTIDE SEQUENCE [LARGE SCALE GENOMIC DNA]</scope>
    <source>
        <strain evidence="1 2">NCTC10146</strain>
    </source>
</reference>
<dbReference type="NCBIfam" id="NF045837">
    <property type="entry name" value="Mplas_Cys_pep"/>
    <property type="match status" value="1"/>
</dbReference>
<dbReference type="AlphaFoldDB" id="A0A449AQ34"/>
<evidence type="ECO:0000313" key="2">
    <source>
        <dbReference type="Proteomes" id="UP000290495"/>
    </source>
</evidence>
<protein>
    <submittedName>
        <fullName evidence="1">Uncharacterized protein</fullName>
    </submittedName>
</protein>
<sequence>MRFNEINIDKSKEIIYAHQLGFLIKKDNDYYSIDQEKQISIDELKTNLEPIELPSDNNFIKEEIRKRNIEISTSSNERSVFSSYEFPKLDYVGKNKFNVSHVVDHAWWFATRKNDEEAGYLDLKFEDKPKVGICEYVALSELLLYNHLFVDSSIFDSLTWDKYIKNNRYDDDLEHSSPIFKGLNYFSSAEEKRNSLPYKLFEAADKSLNLWTSSYYWPATNSIIKGESIKKWNLDGKYGGYYRAWEYILKGVPVILSSAMMWHDTNHAYIMYGYDSNSDMFLGSQCFGRSDSNTVLYSYWIKAWGSYFFTIESKNNNKKLDKLFTYKGSKYTGKEITKMIENN</sequence>
<evidence type="ECO:0000313" key="1">
    <source>
        <dbReference type="EMBL" id="VEU68674.1"/>
    </source>
</evidence>
<dbReference type="Proteomes" id="UP000290495">
    <property type="component" value="Chromosome"/>
</dbReference>
<dbReference type="InterPro" id="IPR054779">
    <property type="entry name" value="Cys_pept_put_mycoplasmatota"/>
</dbReference>